<dbReference type="Proteomes" id="UP000243180">
    <property type="component" value="Chromosome"/>
</dbReference>
<keyword evidence="4" id="KW-1185">Reference proteome</keyword>
<protein>
    <recommendedName>
        <fullName evidence="5">Secreted protein</fullName>
    </recommendedName>
</protein>
<evidence type="ECO:0008006" key="5">
    <source>
        <dbReference type="Google" id="ProtNLM"/>
    </source>
</evidence>
<feature type="signal peptide" evidence="2">
    <location>
        <begin position="1"/>
        <end position="21"/>
    </location>
</feature>
<dbReference type="InParanoid" id="A0A1B4XEN7"/>
<dbReference type="AlphaFoldDB" id="A0A1B4XEN7"/>
<dbReference type="EMBL" id="AP014879">
    <property type="protein sequence ID" value="BAV33258.1"/>
    <property type="molecule type" value="Genomic_DNA"/>
</dbReference>
<sequence>MFRTITWFLIVSLFTLNMAWAIDNCAFSDPSDSGAGMTQPFDPAPEDSTSTTPACGQWCPGWVSLVTLPVSQVLLPSLLSTFEGGFGADPYVFLPAPPPIHPPIA</sequence>
<evidence type="ECO:0000313" key="3">
    <source>
        <dbReference type="EMBL" id="BAV33258.1"/>
    </source>
</evidence>
<evidence type="ECO:0000313" key="4">
    <source>
        <dbReference type="Proteomes" id="UP000243180"/>
    </source>
</evidence>
<proteinExistence type="predicted"/>
<accession>A0A1B4XEN7</accession>
<dbReference type="RefSeq" id="WP_096360139.1">
    <property type="nucleotide sequence ID" value="NZ_AP014879.1"/>
</dbReference>
<organism evidence="3 4">
    <name type="scientific">Sulfuricaulis limicola</name>
    <dbReference type="NCBI Taxonomy" id="1620215"/>
    <lineage>
        <taxon>Bacteria</taxon>
        <taxon>Pseudomonadati</taxon>
        <taxon>Pseudomonadota</taxon>
        <taxon>Gammaproteobacteria</taxon>
        <taxon>Acidiferrobacterales</taxon>
        <taxon>Acidiferrobacteraceae</taxon>
        <taxon>Sulfuricaulis</taxon>
    </lineage>
</organism>
<feature type="chain" id="PRO_5008572339" description="Secreted protein" evidence="2">
    <location>
        <begin position="22"/>
        <end position="105"/>
    </location>
</feature>
<name>A0A1B4XEN7_9GAMM</name>
<reference evidence="3 4" key="1">
    <citation type="submission" date="2015-05" db="EMBL/GenBank/DDBJ databases">
        <title>Complete genome sequence of a sulfur-oxidizing gammaproteobacterium strain HA5.</title>
        <authorList>
            <person name="Miura A."/>
            <person name="Kojima H."/>
            <person name="Fukui M."/>
        </authorList>
    </citation>
    <scope>NUCLEOTIDE SEQUENCE [LARGE SCALE GENOMIC DNA]</scope>
    <source>
        <strain evidence="3 4">HA5</strain>
    </source>
</reference>
<keyword evidence="2" id="KW-0732">Signal</keyword>
<feature type="region of interest" description="Disordered" evidence="1">
    <location>
        <begin position="31"/>
        <end position="52"/>
    </location>
</feature>
<dbReference type="KEGG" id="slim:SCL_0942"/>
<gene>
    <name evidence="3" type="ORF">SCL_0942</name>
</gene>
<evidence type="ECO:0000256" key="1">
    <source>
        <dbReference type="SAM" id="MobiDB-lite"/>
    </source>
</evidence>
<evidence type="ECO:0000256" key="2">
    <source>
        <dbReference type="SAM" id="SignalP"/>
    </source>
</evidence>